<dbReference type="GO" id="GO:0051213">
    <property type="term" value="F:dioxygenase activity"/>
    <property type="evidence" value="ECO:0007669"/>
    <property type="project" value="UniProtKB-KW"/>
</dbReference>
<dbReference type="AlphaFoldDB" id="A0A2P2KGC6"/>
<name>A0A2P2KGC6_RHIMU</name>
<accession>A0A2P2KGC6</accession>
<keyword evidence="1" id="KW-0560">Oxidoreductase</keyword>
<sequence>MLHILWTSWGCGTDCRCSWDLHILGLEDTSINVTIFCRLGDYMAINTITMNFVTEQPMVNAITPAMTPSAAMERFSAATCLRRLLHMGCWIHTQRW</sequence>
<evidence type="ECO:0000313" key="1">
    <source>
        <dbReference type="EMBL" id="MBX04772.1"/>
    </source>
</evidence>
<proteinExistence type="predicted"/>
<organism evidence="1">
    <name type="scientific">Rhizophora mucronata</name>
    <name type="common">Asiatic mangrove</name>
    <dbReference type="NCBI Taxonomy" id="61149"/>
    <lineage>
        <taxon>Eukaryota</taxon>
        <taxon>Viridiplantae</taxon>
        <taxon>Streptophyta</taxon>
        <taxon>Embryophyta</taxon>
        <taxon>Tracheophyta</taxon>
        <taxon>Spermatophyta</taxon>
        <taxon>Magnoliopsida</taxon>
        <taxon>eudicotyledons</taxon>
        <taxon>Gunneridae</taxon>
        <taxon>Pentapetalae</taxon>
        <taxon>rosids</taxon>
        <taxon>fabids</taxon>
        <taxon>Malpighiales</taxon>
        <taxon>Rhizophoraceae</taxon>
        <taxon>Rhizophora</taxon>
    </lineage>
</organism>
<reference evidence="1" key="1">
    <citation type="submission" date="2018-02" db="EMBL/GenBank/DDBJ databases">
        <title>Rhizophora mucronata_Transcriptome.</title>
        <authorList>
            <person name="Meera S.P."/>
            <person name="Sreeshan A."/>
            <person name="Augustine A."/>
        </authorList>
    </citation>
    <scope>NUCLEOTIDE SEQUENCE</scope>
    <source>
        <tissue evidence="1">Leaf</tissue>
    </source>
</reference>
<dbReference type="EMBL" id="GGEC01024288">
    <property type="protein sequence ID" value="MBX04772.1"/>
    <property type="molecule type" value="Transcribed_RNA"/>
</dbReference>
<keyword evidence="1" id="KW-0223">Dioxygenase</keyword>
<protein>
    <submittedName>
        <fullName evidence="1">Pathogen-responsive alpha-dioxygenase family protein</fullName>
    </submittedName>
</protein>